<name>A0AAI9TF70_PENTH</name>
<evidence type="ECO:0000313" key="2">
    <source>
        <dbReference type="EMBL" id="KAJ9486220.1"/>
    </source>
</evidence>
<reference evidence="2" key="2">
    <citation type="journal article" date="2016" name="Fungal Biol.">
        <title>Ochratoxin A production by Penicillium thymicola.</title>
        <authorList>
            <person name="Nguyen H.D.T."/>
            <person name="McMullin D.R."/>
            <person name="Ponomareva E."/>
            <person name="Riley R."/>
            <person name="Pomraning K.R."/>
            <person name="Baker S.E."/>
            <person name="Seifert K.A."/>
        </authorList>
    </citation>
    <scope>NUCLEOTIDE SEQUENCE</scope>
    <source>
        <strain evidence="2">DAOM 180753</strain>
    </source>
</reference>
<comment type="caution">
    <text evidence="2">The sequence shown here is derived from an EMBL/GenBank/DDBJ whole genome shotgun (WGS) entry which is preliminary data.</text>
</comment>
<gene>
    <name evidence="2" type="ORF">VN97_g7127</name>
</gene>
<dbReference type="EMBL" id="LACB01000221">
    <property type="protein sequence ID" value="KAJ9486220.1"/>
    <property type="molecule type" value="Genomic_DNA"/>
</dbReference>
<evidence type="ECO:0000313" key="3">
    <source>
        <dbReference type="Proteomes" id="UP001227192"/>
    </source>
</evidence>
<evidence type="ECO:0000256" key="1">
    <source>
        <dbReference type="SAM" id="MobiDB-lite"/>
    </source>
</evidence>
<accession>A0AAI9TF70</accession>
<dbReference type="AlphaFoldDB" id="A0AAI9TF70"/>
<organism evidence="2 3">
    <name type="scientific">Penicillium thymicola</name>
    <dbReference type="NCBI Taxonomy" id="293382"/>
    <lineage>
        <taxon>Eukaryota</taxon>
        <taxon>Fungi</taxon>
        <taxon>Dikarya</taxon>
        <taxon>Ascomycota</taxon>
        <taxon>Pezizomycotina</taxon>
        <taxon>Eurotiomycetes</taxon>
        <taxon>Eurotiomycetidae</taxon>
        <taxon>Eurotiales</taxon>
        <taxon>Aspergillaceae</taxon>
        <taxon>Penicillium</taxon>
    </lineage>
</organism>
<keyword evidence="3" id="KW-1185">Reference proteome</keyword>
<feature type="compositionally biased region" description="Basic residues" evidence="1">
    <location>
        <begin position="41"/>
        <end position="60"/>
    </location>
</feature>
<feature type="region of interest" description="Disordered" evidence="1">
    <location>
        <begin position="35"/>
        <end position="60"/>
    </location>
</feature>
<sequence length="80" mass="9826">MVHVESQFRWSMNIAHVRDHAKLKRRWVQEEYMPVHNWSEKKKKKKKKKKDKRLGVLCKKRSVEKNARTLEVQNKGREKE</sequence>
<protein>
    <submittedName>
        <fullName evidence="2">Uncharacterized protein</fullName>
    </submittedName>
</protein>
<dbReference type="Proteomes" id="UP001227192">
    <property type="component" value="Unassembled WGS sequence"/>
</dbReference>
<proteinExistence type="predicted"/>
<reference evidence="2" key="1">
    <citation type="submission" date="2015-06" db="EMBL/GenBank/DDBJ databases">
        <authorList>
            <person name="Nguyen H."/>
        </authorList>
    </citation>
    <scope>NUCLEOTIDE SEQUENCE</scope>
    <source>
        <strain evidence="2">DAOM 180753</strain>
    </source>
</reference>